<feature type="chain" id="PRO_5004173276" description="Lipoprotein" evidence="1">
    <location>
        <begin position="19"/>
        <end position="596"/>
    </location>
</feature>
<dbReference type="EMBL" id="CP000444">
    <property type="protein sequence ID" value="ABI43232.1"/>
    <property type="molecule type" value="Genomic_DNA"/>
</dbReference>
<dbReference type="Pfam" id="PF05960">
    <property type="entry name" value="DUF885"/>
    <property type="match status" value="1"/>
</dbReference>
<evidence type="ECO:0000313" key="2">
    <source>
        <dbReference type="EMBL" id="ABI43232.1"/>
    </source>
</evidence>
<name>Q0HUH3_SHESR</name>
<dbReference type="PANTHER" id="PTHR33361">
    <property type="entry name" value="GLR0591 PROTEIN"/>
    <property type="match status" value="1"/>
</dbReference>
<dbReference type="PANTHER" id="PTHR33361:SF15">
    <property type="entry name" value="DUF885 FAMILY LIPOPROTEIN"/>
    <property type="match status" value="1"/>
</dbReference>
<protein>
    <recommendedName>
        <fullName evidence="3">Lipoprotein</fullName>
    </recommendedName>
</protein>
<dbReference type="AlphaFoldDB" id="Q0HUH3"/>
<reference evidence="2" key="1">
    <citation type="submission" date="2006-08" db="EMBL/GenBank/DDBJ databases">
        <title>Complete sequence of Chromosome1 of Shewanella sp. MR-7.</title>
        <authorList>
            <consortium name="US DOE Joint Genome Institute"/>
            <person name="Copeland A."/>
            <person name="Lucas S."/>
            <person name="Lapidus A."/>
            <person name="Barry K."/>
            <person name="Detter J.C."/>
            <person name="Glavina del Rio T."/>
            <person name="Hammon N."/>
            <person name="Israni S."/>
            <person name="Dalin E."/>
            <person name="Tice H."/>
            <person name="Pitluck S."/>
            <person name="Kiss H."/>
            <person name="Brettin T."/>
            <person name="Bruce D."/>
            <person name="Han C."/>
            <person name="Tapia R."/>
            <person name="Gilna P."/>
            <person name="Schmutz J."/>
            <person name="Larimer F."/>
            <person name="Land M."/>
            <person name="Hauser L."/>
            <person name="Kyrpides N."/>
            <person name="Mikhailova N."/>
            <person name="Nealson K."/>
            <person name="Konstantinidis K."/>
            <person name="Klappenbach J."/>
            <person name="Tiedje J."/>
            <person name="Richardson P."/>
        </authorList>
    </citation>
    <scope>NUCLEOTIDE SEQUENCE</scope>
    <source>
        <strain evidence="2">MR-7</strain>
    </source>
</reference>
<dbReference type="InterPro" id="IPR010281">
    <property type="entry name" value="DUF885"/>
</dbReference>
<evidence type="ECO:0008006" key="3">
    <source>
        <dbReference type="Google" id="ProtNLM"/>
    </source>
</evidence>
<sequence length="596" mass="68035">MKKTAISLAILLSLTGLAGCQSQSTQASADTAKSSVVGADVKTSAFAQFSQTFIDDLWQLAPTWALYSGKHVNDGYLEIPNEASRVKTLAFVKTQQAKLKQFELKSLSSNETIDYHLIDNLLNSMAWEIIDFKSWQWDPSSYNVAGGFAQIINENFAPLDDRLRSVLARMENIPAYYAAARSNIQQPTLEHTELAVMQNQGAFSVFSDDLLKQVADSGLSDAEKSLFKSRFDTATKAINEHITWLNAQVSQLKKDGARSFRIGEELYEQKFAFDIQAGMTAKQLYQKAMADKERVQGEMAKITDKLWPKYFTTPKPADNKIAIRQLIDKLSTEHVKRDDFVSEVRKQIPELIEFVNQKDLVTLDPKKPLVVRETPEYMRGYAGASISAPGPYDKLGNTYYNVTPLDGMSDESAESYLREYNHWILQILNIHEAIPGHYTQLVYSNESPSLVKSLFGNGAMVEGWAVYTERMMLEEGYGNFEPEMWLMYYKWNLRVICNTILDYSIHVKGMTEEQAISLMMDEAFQQRAEAEGKWRRATLSQVQLTSYYSGYREIYDFREEYKQLKGKDFDLKAFHEKFLSYGSAPVKYIRQLMLEK</sequence>
<proteinExistence type="predicted"/>
<feature type="signal peptide" evidence="1">
    <location>
        <begin position="1"/>
        <end position="18"/>
    </location>
</feature>
<gene>
    <name evidence="2" type="ordered locus">Shewmr7_2244</name>
</gene>
<organism evidence="2">
    <name type="scientific">Shewanella sp. (strain MR-7)</name>
    <dbReference type="NCBI Taxonomy" id="60481"/>
    <lineage>
        <taxon>Bacteria</taxon>
        <taxon>Pseudomonadati</taxon>
        <taxon>Pseudomonadota</taxon>
        <taxon>Gammaproteobacteria</taxon>
        <taxon>Alteromonadales</taxon>
        <taxon>Shewanellaceae</taxon>
        <taxon>Shewanella</taxon>
    </lineage>
</organism>
<keyword evidence="1" id="KW-0732">Signal</keyword>
<dbReference type="KEGG" id="shm:Shewmr7_2244"/>
<evidence type="ECO:0000256" key="1">
    <source>
        <dbReference type="SAM" id="SignalP"/>
    </source>
</evidence>
<dbReference type="PROSITE" id="PS51257">
    <property type="entry name" value="PROKAR_LIPOPROTEIN"/>
    <property type="match status" value="1"/>
</dbReference>
<accession>Q0HUH3</accession>
<dbReference type="HOGENOM" id="CLU_028527_0_0_6"/>